<evidence type="ECO:0000313" key="2">
    <source>
        <dbReference type="EMBL" id="MBW0491341.1"/>
    </source>
</evidence>
<organism evidence="2 3">
    <name type="scientific">Austropuccinia psidii MF-1</name>
    <dbReference type="NCBI Taxonomy" id="1389203"/>
    <lineage>
        <taxon>Eukaryota</taxon>
        <taxon>Fungi</taxon>
        <taxon>Dikarya</taxon>
        <taxon>Basidiomycota</taxon>
        <taxon>Pucciniomycotina</taxon>
        <taxon>Pucciniomycetes</taxon>
        <taxon>Pucciniales</taxon>
        <taxon>Sphaerophragmiaceae</taxon>
        <taxon>Austropuccinia</taxon>
    </lineage>
</organism>
<reference evidence="2" key="1">
    <citation type="submission" date="2021-03" db="EMBL/GenBank/DDBJ databases">
        <title>Draft genome sequence of rust myrtle Austropuccinia psidii MF-1, a brazilian biotype.</title>
        <authorList>
            <person name="Quecine M.C."/>
            <person name="Pachon D.M.R."/>
            <person name="Bonatelli M.L."/>
            <person name="Correr F.H."/>
            <person name="Franceschini L.M."/>
            <person name="Leite T.F."/>
            <person name="Margarido G.R.A."/>
            <person name="Almeida C.A."/>
            <person name="Ferrarezi J.A."/>
            <person name="Labate C.A."/>
        </authorList>
    </citation>
    <scope>NUCLEOTIDE SEQUENCE</scope>
    <source>
        <strain evidence="2">MF-1</strain>
    </source>
</reference>
<keyword evidence="3" id="KW-1185">Reference proteome</keyword>
<dbReference type="AlphaFoldDB" id="A0A9Q3CU43"/>
<evidence type="ECO:0000256" key="1">
    <source>
        <dbReference type="SAM" id="MobiDB-lite"/>
    </source>
</evidence>
<name>A0A9Q3CU43_9BASI</name>
<feature type="compositionally biased region" description="Basic residues" evidence="1">
    <location>
        <begin position="68"/>
        <end position="82"/>
    </location>
</feature>
<feature type="compositionally biased region" description="Basic and acidic residues" evidence="1">
    <location>
        <begin position="41"/>
        <end position="58"/>
    </location>
</feature>
<feature type="region of interest" description="Disordered" evidence="1">
    <location>
        <begin position="36"/>
        <end position="102"/>
    </location>
</feature>
<gene>
    <name evidence="2" type="ORF">O181_031056</name>
</gene>
<evidence type="ECO:0000313" key="3">
    <source>
        <dbReference type="Proteomes" id="UP000765509"/>
    </source>
</evidence>
<accession>A0A9Q3CU43</accession>
<proteinExistence type="predicted"/>
<sequence length="139" mass="16206">MKFYLHIKGFLGQEKTIELLGGWSPLSCKENFKKIKNLSKNRPEERTGNDPSLGERKTSSINQLQRSLKARPKDLRKKKVPRAIKEREKEKPIGTDITQKGTGFPSWNLQPWTVFNMARTLIEFKATEKERMNRTFPCK</sequence>
<dbReference type="EMBL" id="AVOT02011040">
    <property type="protein sequence ID" value="MBW0491341.1"/>
    <property type="molecule type" value="Genomic_DNA"/>
</dbReference>
<comment type="caution">
    <text evidence="2">The sequence shown here is derived from an EMBL/GenBank/DDBJ whole genome shotgun (WGS) entry which is preliminary data.</text>
</comment>
<dbReference type="Proteomes" id="UP000765509">
    <property type="component" value="Unassembled WGS sequence"/>
</dbReference>
<feature type="compositionally biased region" description="Basic and acidic residues" evidence="1">
    <location>
        <begin position="83"/>
        <end position="93"/>
    </location>
</feature>
<protein>
    <submittedName>
        <fullName evidence="2">Uncharacterized protein</fullName>
    </submittedName>
</protein>